<feature type="region of interest" description="Disordered" evidence="1">
    <location>
        <begin position="408"/>
        <end position="447"/>
    </location>
</feature>
<evidence type="ECO:0000313" key="2">
    <source>
        <dbReference type="EMBL" id="MCQ8187079.1"/>
    </source>
</evidence>
<protein>
    <submittedName>
        <fullName evidence="2">Alpha-D-ribose 1-methylphosphonate 5-triphosphate diphosphatase</fullName>
        <ecNumber evidence="2">3.6.1.63</ecNumber>
    </submittedName>
</protein>
<accession>A0ABT1UR15</accession>
<dbReference type="InterPro" id="IPR032466">
    <property type="entry name" value="Metal_Hydrolase"/>
</dbReference>
<dbReference type="InterPro" id="IPR051781">
    <property type="entry name" value="Metallo-dep_Hydrolase"/>
</dbReference>
<evidence type="ECO:0000313" key="3">
    <source>
        <dbReference type="Proteomes" id="UP001204746"/>
    </source>
</evidence>
<dbReference type="GO" id="GO:0016787">
    <property type="term" value="F:hydrolase activity"/>
    <property type="evidence" value="ECO:0007669"/>
    <property type="project" value="UniProtKB-KW"/>
</dbReference>
<dbReference type="Gene3D" id="2.30.40.10">
    <property type="entry name" value="Urease, subunit C, domain 1"/>
    <property type="match status" value="1"/>
</dbReference>
<comment type="caution">
    <text evidence="2">The sequence shown here is derived from an EMBL/GenBank/DDBJ whole genome shotgun (WGS) entry which is preliminary data.</text>
</comment>
<keyword evidence="2" id="KW-0378">Hydrolase</keyword>
<dbReference type="InterPro" id="IPR011059">
    <property type="entry name" value="Metal-dep_hydrolase_composite"/>
</dbReference>
<organism evidence="2 3">
    <name type="scientific">Streptomyces rugosispiralis</name>
    <dbReference type="NCBI Taxonomy" id="2967341"/>
    <lineage>
        <taxon>Bacteria</taxon>
        <taxon>Bacillati</taxon>
        <taxon>Actinomycetota</taxon>
        <taxon>Actinomycetes</taxon>
        <taxon>Kitasatosporales</taxon>
        <taxon>Streptomycetaceae</taxon>
        <taxon>Streptomyces</taxon>
    </lineage>
</organism>
<dbReference type="PANTHER" id="PTHR43135:SF3">
    <property type="entry name" value="ALPHA-D-RIBOSE 1-METHYLPHOSPHONATE 5-TRIPHOSPHATE DIPHOSPHATASE"/>
    <property type="match status" value="1"/>
</dbReference>
<feature type="compositionally biased region" description="Low complexity" evidence="1">
    <location>
        <begin position="410"/>
        <end position="432"/>
    </location>
</feature>
<dbReference type="RefSeq" id="WP_256648267.1">
    <property type="nucleotide sequence ID" value="NZ_JANIAA010000001.1"/>
</dbReference>
<sequence>MNTDLMSRGPAAAPAQGWTLGGPPRDYVLGHVRAVLPDRVLDDALVAVRDGRIAEVAPHPAGVEADVDGQGMLCLPGLVDVHSDGLEKELLPRPGAELPLDFALLSFEGKLRAAGVTTAYHGAAFEESGGRGMRRTLENAKRICAAVESRGDGGLVDHRILHRLDVRCPEGLAGLRQRLERIGGAARGPVLVSHEDHTPGQGQYADRGYYERYLVGTRGVTEDEARAYVDRLIEDRDGRLDVREEALGWLGEQARADRIRLLGHDPSSAKEIGELRMRGGAVAEFPTTVAAAEAAYEHGMPTVMGAPNVLRGHSHNGNASGRELVGRGLVTALASDYLPSGLLSAALLLAEEGLAPLPAAVGLVTSGAADVAGLPDRGRLEAGLRADLVLAEPGRPWPVVAAVLRANPEAGSDSASGSDSTSGSDSDSDSTSISRTNSRTNAGGDAA</sequence>
<dbReference type="NCBIfam" id="NF011990">
    <property type="entry name" value="PRK15446.2-6"/>
    <property type="match status" value="1"/>
</dbReference>
<dbReference type="PANTHER" id="PTHR43135">
    <property type="entry name" value="ALPHA-D-RIBOSE 1-METHYLPHOSPHONATE 5-TRIPHOSPHATE DIPHOSPHATASE"/>
    <property type="match status" value="1"/>
</dbReference>
<gene>
    <name evidence="2" type="ORF">NP777_02190</name>
</gene>
<dbReference type="Proteomes" id="UP001204746">
    <property type="component" value="Unassembled WGS sequence"/>
</dbReference>
<name>A0ABT1UR15_9ACTN</name>
<dbReference type="SUPFAM" id="SSF51338">
    <property type="entry name" value="Composite domain of metallo-dependent hydrolases"/>
    <property type="match status" value="1"/>
</dbReference>
<proteinExistence type="predicted"/>
<dbReference type="NCBIfam" id="NF011984">
    <property type="entry name" value="PRK15446.1-5"/>
    <property type="match status" value="1"/>
</dbReference>
<evidence type="ECO:0000256" key="1">
    <source>
        <dbReference type="SAM" id="MobiDB-lite"/>
    </source>
</evidence>
<dbReference type="EMBL" id="JANIAA010000001">
    <property type="protein sequence ID" value="MCQ8187079.1"/>
    <property type="molecule type" value="Genomic_DNA"/>
</dbReference>
<keyword evidence="3" id="KW-1185">Reference proteome</keyword>
<dbReference type="SUPFAM" id="SSF51556">
    <property type="entry name" value="Metallo-dependent hydrolases"/>
    <property type="match status" value="1"/>
</dbReference>
<dbReference type="EC" id="3.6.1.63" evidence="2"/>
<reference evidence="2 3" key="1">
    <citation type="submission" date="2022-07" db="EMBL/GenBank/DDBJ databases">
        <authorList>
            <person name="Phongsopitanun W."/>
            <person name="Tanasupawat S."/>
        </authorList>
    </citation>
    <scope>NUCLEOTIDE SEQUENCE [LARGE SCALE GENOMIC DNA]</scope>
    <source>
        <strain evidence="2 3">RCU-064</strain>
    </source>
</reference>